<dbReference type="PROSITE" id="PS50294">
    <property type="entry name" value="WD_REPEATS_REGION"/>
    <property type="match status" value="2"/>
</dbReference>
<dbReference type="InterPro" id="IPR001680">
    <property type="entry name" value="WD40_rpt"/>
</dbReference>
<dbReference type="OrthoDB" id="6262491at2759"/>
<comment type="caution">
    <text evidence="4">The sequence shown here is derived from an EMBL/GenBank/DDBJ whole genome shotgun (WGS) entry which is preliminary data.</text>
</comment>
<organism evidence="4 5">
    <name type="scientific">Rhizoctonia solani</name>
    <dbReference type="NCBI Taxonomy" id="456999"/>
    <lineage>
        <taxon>Eukaryota</taxon>
        <taxon>Fungi</taxon>
        <taxon>Dikarya</taxon>
        <taxon>Basidiomycota</taxon>
        <taxon>Agaricomycotina</taxon>
        <taxon>Agaricomycetes</taxon>
        <taxon>Cantharellales</taxon>
        <taxon>Ceratobasidiaceae</taxon>
        <taxon>Rhizoctonia</taxon>
    </lineage>
</organism>
<reference evidence="4" key="1">
    <citation type="submission" date="2020-09" db="EMBL/GenBank/DDBJ databases">
        <title>Comparative genome analyses of four rice-infecting Rhizoctonia solani isolates reveal extensive enrichment of homogalacturonan modification genes.</title>
        <authorList>
            <person name="Lee D.-Y."/>
            <person name="Jeon J."/>
            <person name="Kim K.-T."/>
            <person name="Cheong K."/>
            <person name="Song H."/>
            <person name="Choi G."/>
            <person name="Ko J."/>
            <person name="Opiyo S.O."/>
            <person name="Zuo S."/>
            <person name="Madhav S."/>
            <person name="Lee Y.-H."/>
            <person name="Wang G.-L."/>
        </authorList>
    </citation>
    <scope>NUCLEOTIDE SEQUENCE</scope>
    <source>
        <strain evidence="4">AG1-IA WGL</strain>
    </source>
</reference>
<dbReference type="SUPFAM" id="SSF50978">
    <property type="entry name" value="WD40 repeat-like"/>
    <property type="match status" value="1"/>
</dbReference>
<name>A0A8H7LV27_9AGAM</name>
<evidence type="ECO:0000256" key="2">
    <source>
        <dbReference type="ARBA" id="ARBA00022737"/>
    </source>
</evidence>
<feature type="repeat" description="WD" evidence="3">
    <location>
        <begin position="33"/>
        <end position="74"/>
    </location>
</feature>
<keyword evidence="2" id="KW-0677">Repeat</keyword>
<feature type="non-terminal residue" evidence="4">
    <location>
        <position position="1"/>
    </location>
</feature>
<evidence type="ECO:0008006" key="6">
    <source>
        <dbReference type="Google" id="ProtNLM"/>
    </source>
</evidence>
<dbReference type="EMBL" id="JACYCD010000049">
    <property type="protein sequence ID" value="KAF8707422.1"/>
    <property type="molecule type" value="Genomic_DNA"/>
</dbReference>
<dbReference type="Pfam" id="PF00400">
    <property type="entry name" value="WD40"/>
    <property type="match status" value="3"/>
</dbReference>
<dbReference type="AlphaFoldDB" id="A0A8H7LV27"/>
<dbReference type="Proteomes" id="UP000602905">
    <property type="component" value="Unassembled WGS sequence"/>
</dbReference>
<dbReference type="Gene3D" id="2.130.10.10">
    <property type="entry name" value="YVTN repeat-like/Quinoprotein amine dehydrogenase"/>
    <property type="match status" value="1"/>
</dbReference>
<keyword evidence="1 3" id="KW-0853">WD repeat</keyword>
<evidence type="ECO:0000256" key="3">
    <source>
        <dbReference type="PROSITE-ProRule" id="PRU00221"/>
    </source>
</evidence>
<dbReference type="PANTHER" id="PTHR19848:SF8">
    <property type="entry name" value="F-BOX AND WD REPEAT DOMAIN CONTAINING 7"/>
    <property type="match status" value="1"/>
</dbReference>
<feature type="repeat" description="WD" evidence="3">
    <location>
        <begin position="1"/>
        <end position="31"/>
    </location>
</feature>
<dbReference type="InterPro" id="IPR015943">
    <property type="entry name" value="WD40/YVTN_repeat-like_dom_sf"/>
</dbReference>
<dbReference type="PROSITE" id="PS50082">
    <property type="entry name" value="WD_REPEATS_2"/>
    <property type="match status" value="3"/>
</dbReference>
<protein>
    <recommendedName>
        <fullName evidence="6">Vegetative incompatibility protein HET-E-1 [Podospora anserina]</fullName>
    </recommendedName>
</protein>
<dbReference type="InterPro" id="IPR036322">
    <property type="entry name" value="WD40_repeat_dom_sf"/>
</dbReference>
<proteinExistence type="predicted"/>
<evidence type="ECO:0000313" key="4">
    <source>
        <dbReference type="EMBL" id="KAF8707422.1"/>
    </source>
</evidence>
<gene>
    <name evidence="4" type="ORF">RHS03_03366</name>
</gene>
<dbReference type="SMART" id="SM00320">
    <property type="entry name" value="WD40"/>
    <property type="match status" value="2"/>
</dbReference>
<dbReference type="PANTHER" id="PTHR19848">
    <property type="entry name" value="WD40 REPEAT PROTEIN"/>
    <property type="match status" value="1"/>
</dbReference>
<sequence length="201" mass="21729">MFLPDGRLIASGSWDGVICIFDLHSGKLVLGPLNAHQDPVRSVVFTPNSNHIVSGLYNGSIGVWRVEDGAPACEPLQGHQDGINSVACLPDGAYTVSGSDDATIREWKAPGRGALSNISQFASLTSDQRKPLSAIAGGLTIDGDGWARNRNSQLVFWVPLDMIMLFPCLETVYNIGPEGTCRAEYSERLLLGDEWHGCFVR</sequence>
<evidence type="ECO:0000256" key="1">
    <source>
        <dbReference type="ARBA" id="ARBA00022574"/>
    </source>
</evidence>
<accession>A0A8H7LV27</accession>
<feature type="repeat" description="WD" evidence="3">
    <location>
        <begin position="76"/>
        <end position="108"/>
    </location>
</feature>
<evidence type="ECO:0000313" key="5">
    <source>
        <dbReference type="Proteomes" id="UP000602905"/>
    </source>
</evidence>